<dbReference type="CDD" id="cd00684">
    <property type="entry name" value="Terpene_cyclase_plant_C1"/>
    <property type="match status" value="1"/>
</dbReference>
<accession>A0A7G6J4L7</accession>
<keyword evidence="3" id="KW-0479">Metal-binding</keyword>
<dbReference type="AlphaFoldDB" id="A0A7G6J4L7"/>
<dbReference type="SFLD" id="SFLDS00005">
    <property type="entry name" value="Isoprenoid_Synthase_Type_I"/>
    <property type="match status" value="1"/>
</dbReference>
<dbReference type="FunFam" id="1.10.600.10:FF:000007">
    <property type="entry name" value="Isoprene synthase, chloroplastic"/>
    <property type="match status" value="1"/>
</dbReference>
<dbReference type="PANTHER" id="PTHR31225:SF93">
    <property type="entry name" value="ALPHA-HUMULENE_(-)-(E)-BETA-CARYOPHYLLENE SYNTHASE"/>
    <property type="match status" value="1"/>
</dbReference>
<dbReference type="FunFam" id="1.50.10.130:FF:000001">
    <property type="entry name" value="Isoprene synthase, chloroplastic"/>
    <property type="match status" value="1"/>
</dbReference>
<comment type="pathway">
    <text evidence="2">Secondary metabolite biosynthesis; terpenoid biosynthesis.</text>
</comment>
<dbReference type="Gene3D" id="1.50.10.130">
    <property type="entry name" value="Terpene synthase, N-terminal domain"/>
    <property type="match status" value="1"/>
</dbReference>
<proteinExistence type="evidence at transcript level"/>
<name>A0A7G6J4L7_LEUFR</name>
<dbReference type="Gene3D" id="1.10.600.10">
    <property type="entry name" value="Farnesyl Diphosphate Synthase"/>
    <property type="match status" value="1"/>
</dbReference>
<dbReference type="Pfam" id="PF01397">
    <property type="entry name" value="Terpene_synth"/>
    <property type="match status" value="1"/>
</dbReference>
<feature type="domain" description="Terpene synthase metal-binding" evidence="7">
    <location>
        <begin position="255"/>
        <end position="491"/>
    </location>
</feature>
<dbReference type="InterPro" id="IPR001906">
    <property type="entry name" value="Terpene_synth_N"/>
</dbReference>
<evidence type="ECO:0000256" key="1">
    <source>
        <dbReference type="ARBA" id="ARBA00001946"/>
    </source>
</evidence>
<protein>
    <submittedName>
        <fullName evidence="8">Terpene synthase 6</fullName>
    </submittedName>
</protein>
<sequence>MELENQSVVVSRPLAKFHPDVWGTRFLSFIPKSDEKIRADEQLLEELKLETKRELKETSSDYMRQVRMVDAIQRLGIEYQFEEEVDQAMESIFEKCHDFHKENNDLYSISLSFRLLRQHGYRVSSEIFDKFKDAKGDFKIPNPTDVVAVLEFYEATYLRIRGEDVLDHGFLSSKKYLESILPSLTDPLADQVHHALKHYSNRRGLPRLEARYYMSIYGQHASHHPGLLRLAKLDFNLLQSLHKEELSELCRWWRDLEVSTKLSYARDRMVETYFWIMGIFFEPKYGFARKILTKVQAITSILDDTYDAYGTLEELEILTEAIERWSFSCLDQLPDYMKNFYKALLEFFEEIEEELTKQGKSYRISYGKEAVRILCRAYCAEAKWREEKYRPTTEEYMRIATKSCGYRSLIVISFLGMNVATKEAFEWVLAEPDMVKATLVVCRLTDDIVGHEFEGMRDHIPSSVECYMKEHNVSKQVAIDGFNNQIEEAWKVLNEGFLKPTAIPVPLLYRILNHARIIEVIYSKGDWYTNVGPEMKSFVHQLLIDPIPEN</sequence>
<dbReference type="GO" id="GO:0010333">
    <property type="term" value="F:terpene synthase activity"/>
    <property type="evidence" value="ECO:0007669"/>
    <property type="project" value="InterPro"/>
</dbReference>
<dbReference type="InterPro" id="IPR005630">
    <property type="entry name" value="Terpene_synthase_metal-bd"/>
</dbReference>
<evidence type="ECO:0000313" key="8">
    <source>
        <dbReference type="EMBL" id="QNC49786.1"/>
    </source>
</evidence>
<feature type="domain" description="Terpene synthase N-terminal" evidence="6">
    <location>
        <begin position="22"/>
        <end position="196"/>
    </location>
</feature>
<dbReference type="SFLD" id="SFLDG01019">
    <property type="entry name" value="Terpene_Cyclase_Like_1_C_Termi"/>
    <property type="match status" value="1"/>
</dbReference>
<evidence type="ECO:0000256" key="2">
    <source>
        <dbReference type="ARBA" id="ARBA00004721"/>
    </source>
</evidence>
<keyword evidence="5" id="KW-0456">Lyase</keyword>
<comment type="cofactor">
    <cofactor evidence="1">
        <name>Mg(2+)</name>
        <dbReference type="ChEBI" id="CHEBI:18420"/>
    </cofactor>
</comment>
<dbReference type="GO" id="GO:0016102">
    <property type="term" value="P:diterpenoid biosynthetic process"/>
    <property type="evidence" value="ECO:0007669"/>
    <property type="project" value="InterPro"/>
</dbReference>
<dbReference type="PANTHER" id="PTHR31225">
    <property type="entry name" value="OS04G0344100 PROTEIN-RELATED"/>
    <property type="match status" value="1"/>
</dbReference>
<gene>
    <name evidence="8" type="primary">TPS6</name>
</gene>
<organism evidence="8">
    <name type="scientific">Leucophyllum frutescens</name>
    <name type="common">Texas ranger</name>
    <name type="synonym">Terania frutescens</name>
    <dbReference type="NCBI Taxonomy" id="86643"/>
    <lineage>
        <taxon>Eukaryota</taxon>
        <taxon>Viridiplantae</taxon>
        <taxon>Streptophyta</taxon>
        <taxon>Embryophyta</taxon>
        <taxon>Tracheophyta</taxon>
        <taxon>Spermatophyta</taxon>
        <taxon>Magnoliopsida</taxon>
        <taxon>eudicotyledons</taxon>
        <taxon>Gunneridae</taxon>
        <taxon>Pentapetalae</taxon>
        <taxon>asterids</taxon>
        <taxon>lamiids</taxon>
        <taxon>Lamiales</taxon>
        <taxon>Scrophulariaceae</taxon>
        <taxon>Leucophylleae</taxon>
        <taxon>Leucophyllum</taxon>
    </lineage>
</organism>
<evidence type="ECO:0000256" key="5">
    <source>
        <dbReference type="ARBA" id="ARBA00023239"/>
    </source>
</evidence>
<dbReference type="InterPro" id="IPR050148">
    <property type="entry name" value="Terpene_synthase-like"/>
</dbReference>
<evidence type="ECO:0000256" key="3">
    <source>
        <dbReference type="ARBA" id="ARBA00022723"/>
    </source>
</evidence>
<dbReference type="SUPFAM" id="SSF48239">
    <property type="entry name" value="Terpenoid cyclases/Protein prenyltransferases"/>
    <property type="match status" value="1"/>
</dbReference>
<keyword evidence="4" id="KW-0460">Magnesium</keyword>
<dbReference type="InterPro" id="IPR036965">
    <property type="entry name" value="Terpene_synth_N_sf"/>
</dbReference>
<dbReference type="InterPro" id="IPR008930">
    <property type="entry name" value="Terpenoid_cyclase/PrenylTrfase"/>
</dbReference>
<dbReference type="EMBL" id="MT521505">
    <property type="protein sequence ID" value="QNC49786.1"/>
    <property type="molecule type" value="mRNA"/>
</dbReference>
<dbReference type="InterPro" id="IPR034741">
    <property type="entry name" value="Terpene_cyclase-like_1_C"/>
</dbReference>
<evidence type="ECO:0000256" key="4">
    <source>
        <dbReference type="ARBA" id="ARBA00022842"/>
    </source>
</evidence>
<dbReference type="GO" id="GO:0000287">
    <property type="term" value="F:magnesium ion binding"/>
    <property type="evidence" value="ECO:0007669"/>
    <property type="project" value="InterPro"/>
</dbReference>
<reference evidence="8" key="1">
    <citation type="journal article" date="2020" name="Plant">
        <title>The biosynthesis of the anti-microbial diterpenoid leubethanol in Leucophyllum frutescens proceeds via an all-cis prenyl intermediate.</title>
        <authorList>
            <person name="Miller G.P."/>
            <person name="Waheed Bhat W."/>
            <person name="Lanier E.R."/>
            <person name="Johnson S.R."/>
            <person name="Mathieu D.T."/>
            <person name="Hamberger B."/>
        </authorList>
    </citation>
    <scope>NUCLEOTIDE SEQUENCE</scope>
</reference>
<dbReference type="Pfam" id="PF03936">
    <property type="entry name" value="Terpene_synth_C"/>
    <property type="match status" value="1"/>
</dbReference>
<evidence type="ECO:0000259" key="6">
    <source>
        <dbReference type="Pfam" id="PF01397"/>
    </source>
</evidence>
<evidence type="ECO:0000259" key="7">
    <source>
        <dbReference type="Pfam" id="PF03936"/>
    </source>
</evidence>
<dbReference type="InterPro" id="IPR044814">
    <property type="entry name" value="Terpene_cyclase_plant_C1"/>
</dbReference>
<dbReference type="InterPro" id="IPR008949">
    <property type="entry name" value="Isoprenoid_synthase_dom_sf"/>
</dbReference>
<dbReference type="SUPFAM" id="SSF48576">
    <property type="entry name" value="Terpenoid synthases"/>
    <property type="match status" value="1"/>
</dbReference>